<dbReference type="RefSeq" id="WP_345492018.1">
    <property type="nucleotide sequence ID" value="NZ_BAAAWU010000001.1"/>
</dbReference>
<feature type="domain" description="Peptidase S33 tripeptidyl aminopeptidase-like C-terminal" evidence="7">
    <location>
        <begin position="421"/>
        <end position="518"/>
    </location>
</feature>
<evidence type="ECO:0000256" key="4">
    <source>
        <dbReference type="SAM" id="MobiDB-lite"/>
    </source>
</evidence>
<evidence type="ECO:0000259" key="6">
    <source>
        <dbReference type="Pfam" id="PF00561"/>
    </source>
</evidence>
<comment type="caution">
    <text evidence="8">The sequence shown here is derived from an EMBL/GenBank/DDBJ whole genome shotgun (WGS) entry which is preliminary data.</text>
</comment>
<evidence type="ECO:0000256" key="2">
    <source>
        <dbReference type="ARBA" id="ARBA00022729"/>
    </source>
</evidence>
<name>A0ABV5QWN5_9ACTN</name>
<gene>
    <name evidence="8" type="ORF">ACFFTP_27560</name>
</gene>
<organism evidence="8 9">
    <name type="scientific">Streptomyces roseoviridis</name>
    <dbReference type="NCBI Taxonomy" id="67361"/>
    <lineage>
        <taxon>Bacteria</taxon>
        <taxon>Bacillati</taxon>
        <taxon>Actinomycetota</taxon>
        <taxon>Actinomycetes</taxon>
        <taxon>Kitasatosporales</taxon>
        <taxon>Streptomycetaceae</taxon>
        <taxon>Streptomyces</taxon>
    </lineage>
</organism>
<keyword evidence="3 8" id="KW-0378">Hydrolase</keyword>
<evidence type="ECO:0000313" key="9">
    <source>
        <dbReference type="Proteomes" id="UP001589716"/>
    </source>
</evidence>
<feature type="signal peptide" evidence="5">
    <location>
        <begin position="1"/>
        <end position="23"/>
    </location>
</feature>
<dbReference type="PANTHER" id="PTHR43248">
    <property type="entry name" value="2-SUCCINYL-6-HYDROXY-2,4-CYCLOHEXADIENE-1-CARBOXYLATE SYNTHASE"/>
    <property type="match status" value="1"/>
</dbReference>
<dbReference type="Pfam" id="PF08386">
    <property type="entry name" value="Abhydrolase_4"/>
    <property type="match status" value="1"/>
</dbReference>
<dbReference type="EMBL" id="JBHMCT010000019">
    <property type="protein sequence ID" value="MFB9557931.1"/>
    <property type="molecule type" value="Genomic_DNA"/>
</dbReference>
<evidence type="ECO:0000256" key="5">
    <source>
        <dbReference type="SAM" id="SignalP"/>
    </source>
</evidence>
<evidence type="ECO:0000256" key="1">
    <source>
        <dbReference type="ARBA" id="ARBA00010088"/>
    </source>
</evidence>
<dbReference type="InterPro" id="IPR000073">
    <property type="entry name" value="AB_hydrolase_1"/>
</dbReference>
<feature type="chain" id="PRO_5046633478" evidence="5">
    <location>
        <begin position="24"/>
        <end position="568"/>
    </location>
</feature>
<evidence type="ECO:0000259" key="7">
    <source>
        <dbReference type="Pfam" id="PF08386"/>
    </source>
</evidence>
<keyword evidence="2 5" id="KW-0732">Signal</keyword>
<comment type="similarity">
    <text evidence="1">Belongs to the peptidase S33 family.</text>
</comment>
<dbReference type="Pfam" id="PF00561">
    <property type="entry name" value="Abhydrolase_1"/>
    <property type="match status" value="1"/>
</dbReference>
<feature type="domain" description="AB hydrolase-1" evidence="6">
    <location>
        <begin position="109"/>
        <end position="293"/>
    </location>
</feature>
<dbReference type="InterPro" id="IPR051601">
    <property type="entry name" value="Serine_prot/Carboxylest_S33"/>
</dbReference>
<dbReference type="InterPro" id="IPR029058">
    <property type="entry name" value="AB_hydrolase_fold"/>
</dbReference>
<dbReference type="Gene3D" id="3.40.50.1820">
    <property type="entry name" value="alpha/beta hydrolase"/>
    <property type="match status" value="1"/>
</dbReference>
<dbReference type="PANTHER" id="PTHR43248:SF29">
    <property type="entry name" value="TRIPEPTIDYL AMINOPEPTIDASE"/>
    <property type="match status" value="1"/>
</dbReference>
<feature type="region of interest" description="Disordered" evidence="4">
    <location>
        <begin position="515"/>
        <end position="568"/>
    </location>
</feature>
<protein>
    <submittedName>
        <fullName evidence="8">Alpha/beta hydrolase</fullName>
    </submittedName>
</protein>
<reference evidence="8 9" key="1">
    <citation type="submission" date="2024-09" db="EMBL/GenBank/DDBJ databases">
        <authorList>
            <person name="Sun Q."/>
            <person name="Mori K."/>
        </authorList>
    </citation>
    <scope>NUCLEOTIDE SEQUENCE [LARGE SCALE GENOMIC DNA]</scope>
    <source>
        <strain evidence="8 9">JCM 4414</strain>
    </source>
</reference>
<dbReference type="GO" id="GO:0016787">
    <property type="term" value="F:hydrolase activity"/>
    <property type="evidence" value="ECO:0007669"/>
    <property type="project" value="UniProtKB-KW"/>
</dbReference>
<keyword evidence="9" id="KW-1185">Reference proteome</keyword>
<evidence type="ECO:0000256" key="3">
    <source>
        <dbReference type="ARBA" id="ARBA00022801"/>
    </source>
</evidence>
<evidence type="ECO:0000313" key="8">
    <source>
        <dbReference type="EMBL" id="MFB9557931.1"/>
    </source>
</evidence>
<proteinExistence type="inferred from homology"/>
<dbReference type="Proteomes" id="UP001589716">
    <property type="component" value="Unassembled WGS sequence"/>
</dbReference>
<dbReference type="InterPro" id="IPR013595">
    <property type="entry name" value="Pept_S33_TAP-like_C"/>
</dbReference>
<sequence>MKSVALMLSASLTALLTPALAPALGPAADAAPRLDAPPAESRGVQAAARAAAARGIRFGPCPAAERLPAPVECGTVRVPLDYARPDGTLVPLTVSRVRASGPAAGRQGALVYNPGGPGASSTPFPLVAALPVWKRIAAAYDLVGYAPRGVGRSAPVSCQDPADRVTGPTLAPTIPSEVYKKERIARARTYAQGCATRTGSALRHYHSLNNARDLEVLRAALGEPRLTYMGASYGTYFGALYATLFPHRVRRMVFDSPVNPAPERVWYVNNLDQSLAFERRWADFRTWAAKHHAVYGLGTTAAEVGAHYEKVRVELAASPAGGRVGPGQLHGAMLQALYDDRFWAARAGALGAYLEGDPKPLIAQAAPAAPARSGEPAAVDPGNGAAVYTAVECNDAPWPEDFALWDRDNTRLARQAPFETWDNVWANLPCAYWKAPRQKPMDVRTGPGVLPPVLILAAERDAAAPYEGARELQRRLAGAALVTERDAGTHGIGGGVNACVNGHLERYLLTGAVPPAGKPQAGEGTPVRRASCAPHPEPDPVSLERQAEFRRPSDLPGQGVAARLGAGR</sequence>
<dbReference type="SUPFAM" id="SSF53474">
    <property type="entry name" value="alpha/beta-Hydrolases"/>
    <property type="match status" value="1"/>
</dbReference>
<accession>A0ABV5QWN5</accession>